<comment type="caution">
    <text evidence="2">The sequence shown here is derived from an EMBL/GenBank/DDBJ whole genome shotgun (WGS) entry which is preliminary data.</text>
</comment>
<dbReference type="GO" id="GO:0016747">
    <property type="term" value="F:acyltransferase activity, transferring groups other than amino-acyl groups"/>
    <property type="evidence" value="ECO:0007669"/>
    <property type="project" value="InterPro"/>
</dbReference>
<dbReference type="InterPro" id="IPR016181">
    <property type="entry name" value="Acyl_CoA_acyltransferase"/>
</dbReference>
<evidence type="ECO:0000313" key="2">
    <source>
        <dbReference type="EMBL" id="TFE30783.1"/>
    </source>
</evidence>
<dbReference type="EMBL" id="SOMN01000002">
    <property type="protein sequence ID" value="TFE30783.1"/>
    <property type="molecule type" value="Genomic_DNA"/>
</dbReference>
<evidence type="ECO:0000259" key="1">
    <source>
        <dbReference type="PROSITE" id="PS51186"/>
    </source>
</evidence>
<dbReference type="AlphaFoldDB" id="A0A4Y8MAZ9"/>
<evidence type="ECO:0000313" key="3">
    <source>
        <dbReference type="Proteomes" id="UP000297900"/>
    </source>
</evidence>
<dbReference type="SUPFAM" id="SSF55729">
    <property type="entry name" value="Acyl-CoA N-acyltransferases (Nat)"/>
    <property type="match status" value="1"/>
</dbReference>
<dbReference type="PANTHER" id="PTHR43610:SF1">
    <property type="entry name" value="N-ACETYLTRANSFERASE DOMAIN-CONTAINING PROTEIN"/>
    <property type="match status" value="1"/>
</dbReference>
<sequence>MKVEPVILQGVRITLVPMEASHIAQLYEALNDPEIWTYSPPVMRSIDDMKIYVEIALEERARGNAMPFVILDKETDRLVGTTRFADISTDHRHLEIGWTALAREVWRTRVNTECKYLLLRHCFETLGTVRVQLKADSRNTRSLRAMERIGAISEGILRSHRILGDGYIRDTAYYSFIASEWPDVKTRLENMLADRTSLNPANPSII</sequence>
<reference evidence="2 3" key="1">
    <citation type="submission" date="2019-03" db="EMBL/GenBank/DDBJ databases">
        <title>Cohnella endophytica sp. nov., a novel endophytic bacterium isolated from bark of Sonneratia apetala.</title>
        <authorList>
            <person name="Tuo L."/>
        </authorList>
    </citation>
    <scope>NUCLEOTIDE SEQUENCE [LARGE SCALE GENOMIC DNA]</scope>
    <source>
        <strain evidence="2 3">CCTCC AB 208254</strain>
    </source>
</reference>
<dbReference type="Proteomes" id="UP000297900">
    <property type="component" value="Unassembled WGS sequence"/>
</dbReference>
<dbReference type="OrthoDB" id="9795199at2"/>
<dbReference type="Gene3D" id="3.40.630.30">
    <property type="match status" value="1"/>
</dbReference>
<feature type="domain" description="N-acetyltransferase" evidence="1">
    <location>
        <begin position="13"/>
        <end position="173"/>
    </location>
</feature>
<dbReference type="PANTHER" id="PTHR43610">
    <property type="entry name" value="BLL6696 PROTEIN"/>
    <property type="match status" value="1"/>
</dbReference>
<accession>A0A4Y8MAZ9</accession>
<dbReference type="RefSeq" id="WP_135150663.1">
    <property type="nucleotide sequence ID" value="NZ_SOMN01000002.1"/>
</dbReference>
<name>A0A4Y8MAZ9_9BACL</name>
<protein>
    <submittedName>
        <fullName evidence="2">N-acetyltransferase</fullName>
    </submittedName>
</protein>
<proteinExistence type="predicted"/>
<dbReference type="PROSITE" id="PS51186">
    <property type="entry name" value="GNAT"/>
    <property type="match status" value="1"/>
</dbReference>
<keyword evidence="2" id="KW-0808">Transferase</keyword>
<gene>
    <name evidence="2" type="ORF">E2980_03105</name>
</gene>
<keyword evidence="3" id="KW-1185">Reference proteome</keyword>
<organism evidence="2 3">
    <name type="scientific">Cohnella luojiensis</name>
    <dbReference type="NCBI Taxonomy" id="652876"/>
    <lineage>
        <taxon>Bacteria</taxon>
        <taxon>Bacillati</taxon>
        <taxon>Bacillota</taxon>
        <taxon>Bacilli</taxon>
        <taxon>Bacillales</taxon>
        <taxon>Paenibacillaceae</taxon>
        <taxon>Cohnella</taxon>
    </lineage>
</organism>
<dbReference type="Pfam" id="PF13302">
    <property type="entry name" value="Acetyltransf_3"/>
    <property type="match status" value="1"/>
</dbReference>
<dbReference type="InterPro" id="IPR000182">
    <property type="entry name" value="GNAT_dom"/>
</dbReference>